<keyword evidence="4" id="KW-1185">Reference proteome</keyword>
<dbReference type="Gene3D" id="3.60.60.10">
    <property type="entry name" value="Penicillin V Acylase, Chain A"/>
    <property type="match status" value="1"/>
</dbReference>
<dbReference type="Pfam" id="PF03417">
    <property type="entry name" value="AAT"/>
    <property type="match status" value="1"/>
</dbReference>
<evidence type="ECO:0000256" key="1">
    <source>
        <dbReference type="SAM" id="SignalP"/>
    </source>
</evidence>
<keyword evidence="1" id="KW-0732">Signal</keyword>
<name>A0AA37RW71_9GAMM</name>
<dbReference type="Proteomes" id="UP001161422">
    <property type="component" value="Unassembled WGS sequence"/>
</dbReference>
<feature type="domain" description="Peptidase C45 hydrolase" evidence="2">
    <location>
        <begin position="206"/>
        <end position="311"/>
    </location>
</feature>
<dbReference type="EMBL" id="BSNC01000004">
    <property type="protein sequence ID" value="GLP96104.1"/>
    <property type="molecule type" value="Genomic_DNA"/>
</dbReference>
<protein>
    <recommendedName>
        <fullName evidence="2">Peptidase C45 hydrolase domain-containing protein</fullName>
    </recommendedName>
</protein>
<dbReference type="NCBIfam" id="NF040521">
    <property type="entry name" value="C45_proenzyme"/>
    <property type="match status" value="1"/>
</dbReference>
<dbReference type="RefSeq" id="WP_095506897.1">
    <property type="nucleotide sequence ID" value="NZ_BSNC01000004.1"/>
</dbReference>
<dbReference type="InterPro" id="IPR005079">
    <property type="entry name" value="Peptidase_C45_hydrolase"/>
</dbReference>
<sequence>MKKTIIAGLVSMLPLLAIAADHHPQIDPSSSMFGKSRSVVINELQKDIIPGSAFTAEYAAAMLEIKGKASILEAVKHEIQTIENAVPDFSDFKKRASKQLPVLKEFDADMYGYVASMAEGLGIAIEDFWVSLYMDAAWTEGAQGLAQALWGGDEALRNEAIQSTQSRGGCTTAAWTNGIVGGNMDFSSDFLGAQRLVKSDDLIFEGSYFGAFRSMGKYIGLIINTIALDNAASGADGLPHPIVIASVTKRARSVGEAVQMLDSLKSESPMNYTIGDNKGSAIAYNFIKTEDTRVIPATNGYVVHTNHNLKNRDKLLSVYGNDYNAAAQATLFTIARYDAASLLMSIVPKHERNVDSMKTILRTQPINMRSSNEVDFLTTNSYVMDLNKGCLYMTPDRPDLSSYEVTCFSNED</sequence>
<evidence type="ECO:0000313" key="4">
    <source>
        <dbReference type="Proteomes" id="UP001161422"/>
    </source>
</evidence>
<accession>A0AA37RW71</accession>
<comment type="caution">
    <text evidence="3">The sequence shown here is derived from an EMBL/GenBank/DDBJ whole genome shotgun (WGS) entry which is preliminary data.</text>
</comment>
<feature type="chain" id="PRO_5041358168" description="Peptidase C45 hydrolase domain-containing protein" evidence="1">
    <location>
        <begin position="20"/>
        <end position="412"/>
    </location>
</feature>
<proteinExistence type="predicted"/>
<gene>
    <name evidence="3" type="ORF">GCM10007895_14100</name>
</gene>
<reference evidence="3" key="2">
    <citation type="submission" date="2023-01" db="EMBL/GenBank/DDBJ databases">
        <title>Draft genome sequence of Paraferrimonas sedimenticola strain NBRC 101628.</title>
        <authorList>
            <person name="Sun Q."/>
            <person name="Mori K."/>
        </authorList>
    </citation>
    <scope>NUCLEOTIDE SEQUENCE</scope>
    <source>
        <strain evidence="3">NBRC 101628</strain>
    </source>
</reference>
<feature type="signal peptide" evidence="1">
    <location>
        <begin position="1"/>
        <end position="19"/>
    </location>
</feature>
<dbReference type="InterPro" id="IPR047794">
    <property type="entry name" value="C45_proenzyme-like"/>
</dbReference>
<evidence type="ECO:0000259" key="2">
    <source>
        <dbReference type="Pfam" id="PF03417"/>
    </source>
</evidence>
<organism evidence="3 4">
    <name type="scientific">Paraferrimonas sedimenticola</name>
    <dbReference type="NCBI Taxonomy" id="375674"/>
    <lineage>
        <taxon>Bacteria</taxon>
        <taxon>Pseudomonadati</taxon>
        <taxon>Pseudomonadota</taxon>
        <taxon>Gammaproteobacteria</taxon>
        <taxon>Alteromonadales</taxon>
        <taxon>Ferrimonadaceae</taxon>
        <taxon>Paraferrimonas</taxon>
    </lineage>
</organism>
<evidence type="ECO:0000313" key="3">
    <source>
        <dbReference type="EMBL" id="GLP96104.1"/>
    </source>
</evidence>
<reference evidence="3" key="1">
    <citation type="journal article" date="2014" name="Int. J. Syst. Evol. Microbiol.">
        <title>Complete genome sequence of Corynebacterium casei LMG S-19264T (=DSM 44701T), isolated from a smear-ripened cheese.</title>
        <authorList>
            <consortium name="US DOE Joint Genome Institute (JGI-PGF)"/>
            <person name="Walter F."/>
            <person name="Albersmeier A."/>
            <person name="Kalinowski J."/>
            <person name="Ruckert C."/>
        </authorList>
    </citation>
    <scope>NUCLEOTIDE SEQUENCE</scope>
    <source>
        <strain evidence="3">NBRC 101628</strain>
    </source>
</reference>
<dbReference type="AlphaFoldDB" id="A0AA37RW71"/>